<feature type="chain" id="PRO_5046179370" evidence="1">
    <location>
        <begin position="18"/>
        <end position="167"/>
    </location>
</feature>
<protein>
    <submittedName>
        <fullName evidence="2">Uncharacterized protein</fullName>
    </submittedName>
</protein>
<evidence type="ECO:0000313" key="2">
    <source>
        <dbReference type="EMBL" id="GAA5795655.1"/>
    </source>
</evidence>
<gene>
    <name evidence="2" type="ORF">HPULCUR_001017</name>
</gene>
<organism evidence="2 3">
    <name type="scientific">Helicostylum pulchrum</name>
    <dbReference type="NCBI Taxonomy" id="562976"/>
    <lineage>
        <taxon>Eukaryota</taxon>
        <taxon>Fungi</taxon>
        <taxon>Fungi incertae sedis</taxon>
        <taxon>Mucoromycota</taxon>
        <taxon>Mucoromycotina</taxon>
        <taxon>Mucoromycetes</taxon>
        <taxon>Mucorales</taxon>
        <taxon>Mucorineae</taxon>
        <taxon>Mucoraceae</taxon>
        <taxon>Helicostylum</taxon>
    </lineage>
</organism>
<keyword evidence="3" id="KW-1185">Reference proteome</keyword>
<comment type="caution">
    <text evidence="2">The sequence shown here is derived from an EMBL/GenBank/DDBJ whole genome shotgun (WGS) entry which is preliminary data.</text>
</comment>
<keyword evidence="1" id="KW-0732">Signal</keyword>
<reference evidence="2 3" key="1">
    <citation type="submission" date="2024-04" db="EMBL/GenBank/DDBJ databases">
        <title>genome sequences of Mucor flavus KT1a and Helicostylum pulchrum KT1b strains isolation_sourced from the surface of a dry-aged beef.</title>
        <authorList>
            <person name="Toyotome T."/>
            <person name="Hosono M."/>
            <person name="Torimaru M."/>
            <person name="Fukuda K."/>
            <person name="Mikami N."/>
        </authorList>
    </citation>
    <scope>NUCLEOTIDE SEQUENCE [LARGE SCALE GENOMIC DNA]</scope>
    <source>
        <strain evidence="2 3">KT1b</strain>
    </source>
</reference>
<dbReference type="Proteomes" id="UP001476247">
    <property type="component" value="Unassembled WGS sequence"/>
</dbReference>
<sequence>MFLFLVDAAAILHKSVAPDVETCVRDINAIIPELDNQLPLIRISNVFDTRHVYEKLRDSFIEAQYSCCDIVNAISKEDATYYLDFVEILHDKTLTLLSLFREKVEGFNFLVKIVLSSQINDVNLLTTNLYTCFTVFTPQERIDTLRLNLEELQKSFNLTLTSYNNIF</sequence>
<evidence type="ECO:0000256" key="1">
    <source>
        <dbReference type="SAM" id="SignalP"/>
    </source>
</evidence>
<proteinExistence type="predicted"/>
<evidence type="ECO:0000313" key="3">
    <source>
        <dbReference type="Proteomes" id="UP001476247"/>
    </source>
</evidence>
<dbReference type="EMBL" id="BAABUJ010000005">
    <property type="protein sequence ID" value="GAA5795655.1"/>
    <property type="molecule type" value="Genomic_DNA"/>
</dbReference>
<feature type="signal peptide" evidence="1">
    <location>
        <begin position="1"/>
        <end position="17"/>
    </location>
</feature>
<name>A0ABP9XMR6_9FUNG</name>
<accession>A0ABP9XMR6</accession>